<dbReference type="AlphaFoldDB" id="A0A6C0AZV6"/>
<accession>A0A6C0AZV6</accession>
<sequence length="349" mass="40566">MFLSSSSCQEIKRKKERDPYINKVTPATFFSLNEIQISQRIISIPHYASYFAPVIKSSTINIAKIDSNKFEKCEIIDANQHSGQSKSHYLLVTKLYQPDNQDFASIFYDSFHSGKRLLYYVITSYRHLLKSITLLNKAEIVHLNLHPSNIEYSGPQILPVIQTFTHTFHIPSINQERIRFLFSKISHNNAVFLPVEAHIISYLTVNNSTTLSSSQIVFLCEDAESRLTSLSCFTESFINQYKETTHISLQSYINMPREQILSRMLATSHTWNIFGLSILFLVLLRDMTQDEYTRNPFLFAFHNQLIQNIDADFEKRPTSLQNSERFSELLYSIKIAEFQEIESLFKNEK</sequence>
<proteinExistence type="predicted"/>
<keyword evidence="1" id="KW-0812">Transmembrane</keyword>
<protein>
    <recommendedName>
        <fullName evidence="3">Protein kinase domain-containing protein</fullName>
    </recommendedName>
</protein>
<evidence type="ECO:0008006" key="3">
    <source>
        <dbReference type="Google" id="ProtNLM"/>
    </source>
</evidence>
<organism evidence="2">
    <name type="scientific">viral metagenome</name>
    <dbReference type="NCBI Taxonomy" id="1070528"/>
    <lineage>
        <taxon>unclassified sequences</taxon>
        <taxon>metagenomes</taxon>
        <taxon>organismal metagenomes</taxon>
    </lineage>
</organism>
<evidence type="ECO:0000313" key="2">
    <source>
        <dbReference type="EMBL" id="QHS85527.1"/>
    </source>
</evidence>
<reference evidence="2" key="1">
    <citation type="journal article" date="2020" name="Nature">
        <title>Giant virus diversity and host interactions through global metagenomics.</title>
        <authorList>
            <person name="Schulz F."/>
            <person name="Roux S."/>
            <person name="Paez-Espino D."/>
            <person name="Jungbluth S."/>
            <person name="Walsh D.A."/>
            <person name="Denef V.J."/>
            <person name="McMahon K.D."/>
            <person name="Konstantinidis K.T."/>
            <person name="Eloe-Fadrosh E.A."/>
            <person name="Kyrpides N.C."/>
            <person name="Woyke T."/>
        </authorList>
    </citation>
    <scope>NUCLEOTIDE SEQUENCE</scope>
    <source>
        <strain evidence="2">GVMAG-M-3300009182-78</strain>
    </source>
</reference>
<evidence type="ECO:0000256" key="1">
    <source>
        <dbReference type="SAM" id="Phobius"/>
    </source>
</evidence>
<keyword evidence="1" id="KW-0472">Membrane</keyword>
<dbReference type="EMBL" id="MN739044">
    <property type="protein sequence ID" value="QHS85527.1"/>
    <property type="molecule type" value="Genomic_DNA"/>
</dbReference>
<feature type="transmembrane region" description="Helical" evidence="1">
    <location>
        <begin position="264"/>
        <end position="284"/>
    </location>
</feature>
<keyword evidence="1" id="KW-1133">Transmembrane helix</keyword>
<name>A0A6C0AZV6_9ZZZZ</name>